<evidence type="ECO:0000313" key="9">
    <source>
        <dbReference type="EMBL" id="AEH51126.1"/>
    </source>
</evidence>
<comment type="function">
    <text evidence="4">Formation of pseudouridine at positions 38, 39 and 40 in the anticodon stem and loop of transfer RNAs.</text>
</comment>
<evidence type="ECO:0000259" key="8">
    <source>
        <dbReference type="Pfam" id="PF01416"/>
    </source>
</evidence>
<evidence type="ECO:0000256" key="6">
    <source>
        <dbReference type="PIRSR" id="PIRSR001430-2"/>
    </source>
</evidence>
<dbReference type="InterPro" id="IPR001406">
    <property type="entry name" value="PsdUridine_synth_TruA"/>
</dbReference>
<proteinExistence type="inferred from homology"/>
<dbReference type="HAMAP" id="MF_00171">
    <property type="entry name" value="TruA"/>
    <property type="match status" value="1"/>
</dbReference>
<organism evidence="9 10">
    <name type="scientific">Pseudothermotoga thermarum DSM 5069</name>
    <dbReference type="NCBI Taxonomy" id="688269"/>
    <lineage>
        <taxon>Bacteria</taxon>
        <taxon>Thermotogati</taxon>
        <taxon>Thermotogota</taxon>
        <taxon>Thermotogae</taxon>
        <taxon>Thermotogales</taxon>
        <taxon>Thermotogaceae</taxon>
        <taxon>Pseudothermotoga</taxon>
    </lineage>
</organism>
<dbReference type="NCBIfam" id="TIGR00071">
    <property type="entry name" value="hisT_truA"/>
    <property type="match status" value="1"/>
</dbReference>
<dbReference type="GO" id="GO:0160147">
    <property type="term" value="F:tRNA pseudouridine(38-40) synthase activity"/>
    <property type="evidence" value="ECO:0007669"/>
    <property type="project" value="UniProtKB-EC"/>
</dbReference>
<dbReference type="InterPro" id="IPR020094">
    <property type="entry name" value="TruA/RsuA/RluB/E/F_N"/>
</dbReference>
<feature type="domain" description="Pseudouridine synthase I TruA alpha/beta" evidence="8">
    <location>
        <begin position="6"/>
        <end position="103"/>
    </location>
</feature>
<comment type="catalytic activity">
    <reaction evidence="4 7">
        <text>uridine(38/39/40) in tRNA = pseudouridine(38/39/40) in tRNA</text>
        <dbReference type="Rhea" id="RHEA:22376"/>
        <dbReference type="Rhea" id="RHEA-COMP:10085"/>
        <dbReference type="Rhea" id="RHEA-COMP:10087"/>
        <dbReference type="ChEBI" id="CHEBI:65314"/>
        <dbReference type="ChEBI" id="CHEBI:65315"/>
        <dbReference type="EC" id="5.4.99.12"/>
    </reaction>
</comment>
<dbReference type="GO" id="GO:0003723">
    <property type="term" value="F:RNA binding"/>
    <property type="evidence" value="ECO:0007669"/>
    <property type="project" value="InterPro"/>
</dbReference>
<dbReference type="PATRIC" id="fig|688269.3.peg.1074"/>
<dbReference type="KEGG" id="tta:Theth_1046"/>
<dbReference type="EMBL" id="CP002351">
    <property type="protein sequence ID" value="AEH51126.1"/>
    <property type="molecule type" value="Genomic_DNA"/>
</dbReference>
<feature type="active site" description="Nucleophile" evidence="4 5">
    <location>
        <position position="52"/>
    </location>
</feature>
<reference evidence="9 10" key="1">
    <citation type="submission" date="2010-11" db="EMBL/GenBank/DDBJ databases">
        <title>The complete genome of Thermotoga thermarum DSM 5069.</title>
        <authorList>
            <consortium name="US DOE Joint Genome Institute (JGI-PGF)"/>
            <person name="Lucas S."/>
            <person name="Copeland A."/>
            <person name="Lapidus A."/>
            <person name="Bruce D."/>
            <person name="Goodwin L."/>
            <person name="Pitluck S."/>
            <person name="Kyrpides N."/>
            <person name="Mavromatis K."/>
            <person name="Ivanova N."/>
            <person name="Zeytun A."/>
            <person name="Brettin T."/>
            <person name="Detter J.C."/>
            <person name="Tapia R."/>
            <person name="Han C."/>
            <person name="Land M."/>
            <person name="Hauser L."/>
            <person name="Markowitz V."/>
            <person name="Cheng J.-F."/>
            <person name="Hugenholtz P."/>
            <person name="Woyke T."/>
            <person name="Wu D."/>
            <person name="Spring S."/>
            <person name="Schroeder M."/>
            <person name="Brambilla E."/>
            <person name="Klenk H.-P."/>
            <person name="Eisen J.A."/>
        </authorList>
    </citation>
    <scope>NUCLEOTIDE SEQUENCE [LARGE SCALE GENOMIC DNA]</scope>
    <source>
        <strain evidence="9 10">DSM 5069</strain>
    </source>
</reference>
<dbReference type="CDD" id="cd02570">
    <property type="entry name" value="PseudoU_synth_EcTruA"/>
    <property type="match status" value="1"/>
</dbReference>
<accession>F7YYT8</accession>
<dbReference type="Proteomes" id="UP000006804">
    <property type="component" value="Chromosome"/>
</dbReference>
<dbReference type="FunFam" id="3.30.70.580:FF:000001">
    <property type="entry name" value="tRNA pseudouridine synthase A"/>
    <property type="match status" value="1"/>
</dbReference>
<feature type="binding site" evidence="4 6">
    <location>
        <position position="110"/>
    </location>
    <ligand>
        <name>substrate</name>
    </ligand>
</feature>
<dbReference type="STRING" id="688269.Theth_1046"/>
<sequence length="260" mass="29975">MKKFAAVISYDGNNFFGFQLQKDVRTVQGVIEQALERIFKTKISVVCAGRTDTGVHAVGQVIAFDCPYDIPPENMKNALNANLPDDVYVRKVIEVPKDFNPRFCATRRIYHYFIYNGKTPNVFTRKYYWWFPYELDVNKMREAAKYLEGEHDFKAFAKTEGNEKSTVRTIYRIRILRLRKNLILIRVEGRSFLRRMVRNIVGALVKVGVGVWEPIKIKEILESRNRSLAPATAPAHGLYLYSVEFSLSPNTQESTSSDES</sequence>
<evidence type="ECO:0000256" key="4">
    <source>
        <dbReference type="HAMAP-Rule" id="MF_00171"/>
    </source>
</evidence>
<keyword evidence="10" id="KW-1185">Reference proteome</keyword>
<keyword evidence="9" id="KW-0456">Lyase</keyword>
<keyword evidence="3 4" id="KW-0413">Isomerase</keyword>
<evidence type="ECO:0000256" key="2">
    <source>
        <dbReference type="ARBA" id="ARBA00022694"/>
    </source>
</evidence>
<dbReference type="InterPro" id="IPR020095">
    <property type="entry name" value="PsdUridine_synth_TruA_C"/>
</dbReference>
<evidence type="ECO:0000256" key="5">
    <source>
        <dbReference type="PIRSR" id="PIRSR001430-1"/>
    </source>
</evidence>
<dbReference type="Pfam" id="PF01416">
    <property type="entry name" value="PseudoU_synth_1"/>
    <property type="match status" value="2"/>
</dbReference>
<dbReference type="HOGENOM" id="CLU_014673_0_1_0"/>
<protein>
    <recommendedName>
        <fullName evidence="4">tRNA pseudouridine synthase A</fullName>
        <ecNumber evidence="4">5.4.99.12</ecNumber>
    </recommendedName>
    <alternativeName>
        <fullName evidence="4">tRNA pseudouridine(38-40) synthase</fullName>
    </alternativeName>
    <alternativeName>
        <fullName evidence="4">tRNA pseudouridylate synthase I</fullName>
    </alternativeName>
    <alternativeName>
        <fullName evidence="4">tRNA-uridine isomerase I</fullName>
    </alternativeName>
</protein>
<evidence type="ECO:0000256" key="1">
    <source>
        <dbReference type="ARBA" id="ARBA00009375"/>
    </source>
</evidence>
<dbReference type="PIRSF" id="PIRSF001430">
    <property type="entry name" value="tRNA_psdUrid_synth"/>
    <property type="match status" value="1"/>
</dbReference>
<comment type="caution">
    <text evidence="4">Lacks conserved residue(s) required for the propagation of feature annotation.</text>
</comment>
<evidence type="ECO:0000313" key="10">
    <source>
        <dbReference type="Proteomes" id="UP000006804"/>
    </source>
</evidence>
<comment type="subunit">
    <text evidence="4">Homodimer.</text>
</comment>
<keyword evidence="2 4" id="KW-0819">tRNA processing</keyword>
<dbReference type="Gene3D" id="3.30.70.580">
    <property type="entry name" value="Pseudouridine synthase I, catalytic domain, N-terminal subdomain"/>
    <property type="match status" value="1"/>
</dbReference>
<comment type="similarity">
    <text evidence="1 4 7">Belongs to the tRNA pseudouridine synthase TruA family.</text>
</comment>
<dbReference type="Gene3D" id="3.30.70.660">
    <property type="entry name" value="Pseudouridine synthase I, catalytic domain, C-terminal subdomain"/>
    <property type="match status" value="1"/>
</dbReference>
<evidence type="ECO:0000256" key="7">
    <source>
        <dbReference type="RuleBase" id="RU003792"/>
    </source>
</evidence>
<dbReference type="RefSeq" id="WP_013932346.1">
    <property type="nucleotide sequence ID" value="NC_015707.1"/>
</dbReference>
<name>F7YYT8_9THEM</name>
<dbReference type="GO" id="GO:0031119">
    <property type="term" value="P:tRNA pseudouridine synthesis"/>
    <property type="evidence" value="ECO:0007669"/>
    <property type="project" value="UniProtKB-UniRule"/>
</dbReference>
<dbReference type="eggNOG" id="COG0101">
    <property type="taxonomic scope" value="Bacteria"/>
</dbReference>
<dbReference type="InterPro" id="IPR020103">
    <property type="entry name" value="PsdUridine_synth_cat_dom_sf"/>
</dbReference>
<dbReference type="GO" id="GO:0016829">
    <property type="term" value="F:lyase activity"/>
    <property type="evidence" value="ECO:0007669"/>
    <property type="project" value="UniProtKB-KW"/>
</dbReference>
<dbReference type="PANTHER" id="PTHR11142:SF0">
    <property type="entry name" value="TRNA PSEUDOURIDINE SYNTHASE-LIKE 1"/>
    <property type="match status" value="1"/>
</dbReference>
<evidence type="ECO:0000256" key="3">
    <source>
        <dbReference type="ARBA" id="ARBA00023235"/>
    </source>
</evidence>
<dbReference type="OrthoDB" id="9811823at2"/>
<dbReference type="PANTHER" id="PTHR11142">
    <property type="entry name" value="PSEUDOURIDYLATE SYNTHASE"/>
    <property type="match status" value="1"/>
</dbReference>
<feature type="domain" description="Pseudouridine synthase I TruA alpha/beta" evidence="8">
    <location>
        <begin position="143"/>
        <end position="245"/>
    </location>
</feature>
<dbReference type="InterPro" id="IPR020097">
    <property type="entry name" value="PsdUridine_synth_TruA_a/b_dom"/>
</dbReference>
<dbReference type="EC" id="5.4.99.12" evidence="4"/>
<dbReference type="AlphaFoldDB" id="F7YYT8"/>
<dbReference type="SUPFAM" id="SSF55120">
    <property type="entry name" value="Pseudouridine synthase"/>
    <property type="match status" value="1"/>
</dbReference>
<gene>
    <name evidence="4" type="primary">truA</name>
    <name evidence="9" type="ORF">Theth_1046</name>
</gene>